<dbReference type="InterPro" id="IPR050267">
    <property type="entry name" value="Anti-sigma-factor_SerPK"/>
</dbReference>
<dbReference type="SUPFAM" id="SSF55874">
    <property type="entry name" value="ATPase domain of HSP90 chaperone/DNA topoisomerase II/histidine kinase"/>
    <property type="match status" value="1"/>
</dbReference>
<reference evidence="4 5" key="1">
    <citation type="submission" date="2020-08" db="EMBL/GenBank/DDBJ databases">
        <title>Sequencing the genomes of 1000 actinobacteria strains.</title>
        <authorList>
            <person name="Klenk H.-P."/>
        </authorList>
    </citation>
    <scope>NUCLEOTIDE SEQUENCE [LARGE SCALE GENOMIC DNA]</scope>
    <source>
        <strain evidence="4 5">DSM 44786</strain>
    </source>
</reference>
<evidence type="ECO:0000313" key="4">
    <source>
        <dbReference type="EMBL" id="MBB4951230.1"/>
    </source>
</evidence>
<gene>
    <name evidence="4" type="ORF">F4556_006765</name>
</gene>
<name>A0A7W7SIT6_9ACTN</name>
<feature type="domain" description="Histidine kinase/HSP90-like ATPase" evidence="3">
    <location>
        <begin position="24"/>
        <end position="130"/>
    </location>
</feature>
<keyword evidence="1" id="KW-0808">Transferase</keyword>
<keyword evidence="1" id="KW-0418">Kinase</keyword>
<keyword evidence="5" id="KW-1185">Reference proteome</keyword>
<evidence type="ECO:0000256" key="2">
    <source>
        <dbReference type="SAM" id="MobiDB-lite"/>
    </source>
</evidence>
<organism evidence="4 5">
    <name type="scientific">Kitasatospora gansuensis</name>
    <dbReference type="NCBI Taxonomy" id="258050"/>
    <lineage>
        <taxon>Bacteria</taxon>
        <taxon>Bacillati</taxon>
        <taxon>Actinomycetota</taxon>
        <taxon>Actinomycetes</taxon>
        <taxon>Kitasatosporales</taxon>
        <taxon>Streptomycetaceae</taxon>
        <taxon>Kitasatospora</taxon>
    </lineage>
</organism>
<dbReference type="Proteomes" id="UP000573327">
    <property type="component" value="Unassembled WGS sequence"/>
</dbReference>
<dbReference type="InterPro" id="IPR036890">
    <property type="entry name" value="HATPase_C_sf"/>
</dbReference>
<dbReference type="Gene3D" id="3.30.565.10">
    <property type="entry name" value="Histidine kinase-like ATPase, C-terminal domain"/>
    <property type="match status" value="1"/>
</dbReference>
<accession>A0A7W7SIT6</accession>
<dbReference type="RefSeq" id="WP_184923044.1">
    <property type="nucleotide sequence ID" value="NZ_JACHJR010000001.1"/>
</dbReference>
<feature type="compositionally biased region" description="Pro residues" evidence="2">
    <location>
        <begin position="136"/>
        <end position="146"/>
    </location>
</feature>
<dbReference type="EMBL" id="JACHJR010000001">
    <property type="protein sequence ID" value="MBB4951230.1"/>
    <property type="molecule type" value="Genomic_DNA"/>
</dbReference>
<feature type="region of interest" description="Disordered" evidence="2">
    <location>
        <begin position="136"/>
        <end position="162"/>
    </location>
</feature>
<dbReference type="GO" id="GO:0004674">
    <property type="term" value="F:protein serine/threonine kinase activity"/>
    <property type="evidence" value="ECO:0007669"/>
    <property type="project" value="UniProtKB-KW"/>
</dbReference>
<dbReference type="CDD" id="cd16936">
    <property type="entry name" value="HATPase_RsbW-like"/>
    <property type="match status" value="1"/>
</dbReference>
<dbReference type="Pfam" id="PF13581">
    <property type="entry name" value="HATPase_c_2"/>
    <property type="match status" value="1"/>
</dbReference>
<keyword evidence="1" id="KW-0723">Serine/threonine-protein kinase</keyword>
<dbReference type="AlphaFoldDB" id="A0A7W7SIT6"/>
<dbReference type="InterPro" id="IPR003594">
    <property type="entry name" value="HATPase_dom"/>
</dbReference>
<dbReference type="PANTHER" id="PTHR35526:SF3">
    <property type="entry name" value="ANTI-SIGMA-F FACTOR RSBW"/>
    <property type="match status" value="1"/>
</dbReference>
<feature type="region of interest" description="Disordered" evidence="2">
    <location>
        <begin position="1"/>
        <end position="21"/>
    </location>
</feature>
<evidence type="ECO:0000256" key="1">
    <source>
        <dbReference type="ARBA" id="ARBA00022527"/>
    </source>
</evidence>
<dbReference type="PANTHER" id="PTHR35526">
    <property type="entry name" value="ANTI-SIGMA-F FACTOR RSBW-RELATED"/>
    <property type="match status" value="1"/>
</dbReference>
<protein>
    <recommendedName>
        <fullName evidence="3">Histidine kinase/HSP90-like ATPase domain-containing protein</fullName>
    </recommendedName>
</protein>
<sequence>MTAVRAAAPPEESTGGDWRTLAGLPESVPVARAVTREACEKWGRPELADAAALVVSELVTNAVTHTGCRSIGLSLGMDATGVMIEVRDSSYGMPCRLTTDPTSAAGRGLIVVAACSKSWGARPEWRGKVVWALLPHPPTGQPPPSAEPLTAPRRRPVVQQAA</sequence>
<comment type="caution">
    <text evidence="4">The sequence shown here is derived from an EMBL/GenBank/DDBJ whole genome shotgun (WGS) entry which is preliminary data.</text>
</comment>
<evidence type="ECO:0000313" key="5">
    <source>
        <dbReference type="Proteomes" id="UP000573327"/>
    </source>
</evidence>
<proteinExistence type="predicted"/>
<evidence type="ECO:0000259" key="3">
    <source>
        <dbReference type="Pfam" id="PF13581"/>
    </source>
</evidence>